<dbReference type="AlphaFoldDB" id="A0A0C7QAD3"/>
<accession>A0A0C7QAD3</accession>
<dbReference type="EMBL" id="CEKZ01000003">
    <property type="protein sequence ID" value="CEQ03162.1"/>
    <property type="molecule type" value="Genomic_DNA"/>
</dbReference>
<evidence type="ECO:0000313" key="2">
    <source>
        <dbReference type="Proteomes" id="UP000049127"/>
    </source>
</evidence>
<sequence length="142" mass="16621">MNSIVNIINKNREKIEEVKEISRLKKIIEKAEDEKIKIFLNSGIKIYEMIRRNEVENKKIIDLFDHITDWDEIIYEANLNINDINQKENETCECGNILIKGSNFCCNCGKQVDEEITLKCDHCLNYIDENDVFCGCCGRKIK</sequence>
<reference evidence="1 2" key="1">
    <citation type="submission" date="2015-01" db="EMBL/GenBank/DDBJ databases">
        <authorList>
            <person name="Aslett A.Martin."/>
            <person name="De Silva Nishadi"/>
        </authorList>
    </citation>
    <scope>NUCLEOTIDE SEQUENCE [LARGE SCALE GENOMIC DNA]</scope>
    <source>
        <strain evidence="1 2">R28058</strain>
    </source>
</reference>
<gene>
    <name evidence="1" type="ORF">R28058_08951</name>
</gene>
<dbReference type="RefSeq" id="WP_055333931.1">
    <property type="nucleotide sequence ID" value="NZ_CDNF01000003.1"/>
</dbReference>
<protein>
    <recommendedName>
        <fullName evidence="3">Double zinc ribbon family protein</fullName>
    </recommendedName>
</protein>
<organism evidence="1 2">
    <name type="scientific">Paraclostridium sordellii</name>
    <name type="common">Clostridium sordellii</name>
    <dbReference type="NCBI Taxonomy" id="1505"/>
    <lineage>
        <taxon>Bacteria</taxon>
        <taxon>Bacillati</taxon>
        <taxon>Bacillota</taxon>
        <taxon>Clostridia</taxon>
        <taxon>Peptostreptococcales</taxon>
        <taxon>Peptostreptococcaceae</taxon>
        <taxon>Paraclostridium</taxon>
    </lineage>
</organism>
<name>A0A0C7QAD3_PARSO</name>
<dbReference type="Proteomes" id="UP000049127">
    <property type="component" value="Unassembled WGS sequence"/>
</dbReference>
<proteinExistence type="predicted"/>
<evidence type="ECO:0008006" key="3">
    <source>
        <dbReference type="Google" id="ProtNLM"/>
    </source>
</evidence>
<evidence type="ECO:0000313" key="1">
    <source>
        <dbReference type="EMBL" id="CEQ03162.1"/>
    </source>
</evidence>
<dbReference type="OrthoDB" id="1696133at2"/>